<evidence type="ECO:0000256" key="2">
    <source>
        <dbReference type="ARBA" id="ARBA00004648"/>
    </source>
</evidence>
<evidence type="ECO:0000256" key="10">
    <source>
        <dbReference type="ARBA" id="ARBA00023034"/>
    </source>
</evidence>
<evidence type="ECO:0000256" key="4">
    <source>
        <dbReference type="ARBA" id="ARBA00022679"/>
    </source>
</evidence>
<evidence type="ECO:0000256" key="13">
    <source>
        <dbReference type="ARBA" id="ARBA00023180"/>
    </source>
</evidence>
<dbReference type="GO" id="GO:0016020">
    <property type="term" value="C:membrane"/>
    <property type="evidence" value="ECO:0007669"/>
    <property type="project" value="InterPro"/>
</dbReference>
<gene>
    <name evidence="15" type="ORF">FNT36_15050</name>
</gene>
<reference evidence="15 16" key="1">
    <citation type="submission" date="2019-07" db="EMBL/GenBank/DDBJ databases">
        <title>Hymenobacter sp. straun FUR1 Genome sequencing and assembly.</title>
        <authorList>
            <person name="Chhetri G."/>
        </authorList>
    </citation>
    <scope>NUCLEOTIDE SEQUENCE [LARGE SCALE GENOMIC DNA]</scope>
    <source>
        <strain evidence="15 16">Fur1</strain>
    </source>
</reference>
<dbReference type="Proteomes" id="UP000317624">
    <property type="component" value="Unassembled WGS sequence"/>
</dbReference>
<dbReference type="PANTHER" id="PTHR46025">
    <property type="entry name" value="XYLOSYLTRANSFERASE OXT"/>
    <property type="match status" value="1"/>
</dbReference>
<evidence type="ECO:0000256" key="11">
    <source>
        <dbReference type="ARBA" id="ARBA00023136"/>
    </source>
</evidence>
<dbReference type="OrthoDB" id="7943907at2"/>
<evidence type="ECO:0000256" key="1">
    <source>
        <dbReference type="ARBA" id="ARBA00004323"/>
    </source>
</evidence>
<name>A0A558BR39_9BACT</name>
<dbReference type="PANTHER" id="PTHR46025:SF3">
    <property type="entry name" value="XYLOSYLTRANSFERASE OXT"/>
    <property type="match status" value="1"/>
</dbReference>
<evidence type="ECO:0000256" key="3">
    <source>
        <dbReference type="ARBA" id="ARBA00022676"/>
    </source>
</evidence>
<evidence type="ECO:0000256" key="6">
    <source>
        <dbReference type="ARBA" id="ARBA00022723"/>
    </source>
</evidence>
<evidence type="ECO:0000256" key="14">
    <source>
        <dbReference type="ARBA" id="ARBA00042865"/>
    </source>
</evidence>
<keyword evidence="12" id="KW-1015">Disulfide bond</keyword>
<dbReference type="GO" id="GO:0050650">
    <property type="term" value="P:chondroitin sulfate proteoglycan biosynthetic process"/>
    <property type="evidence" value="ECO:0007669"/>
    <property type="project" value="TreeGrafter"/>
</dbReference>
<keyword evidence="7" id="KW-0256">Endoplasmic reticulum</keyword>
<accession>A0A558BR39</accession>
<dbReference type="Pfam" id="PF02485">
    <property type="entry name" value="Branch"/>
    <property type="match status" value="1"/>
</dbReference>
<comment type="subcellular location">
    <subcellularLocation>
        <location evidence="2">Endoplasmic reticulum membrane</location>
        <topology evidence="2">Single-pass type II membrane protein</topology>
    </subcellularLocation>
    <subcellularLocation>
        <location evidence="1">Golgi apparatus membrane</location>
        <topology evidence="1">Single-pass type II membrane protein</topology>
    </subcellularLocation>
</comment>
<dbReference type="AlphaFoldDB" id="A0A558BR39"/>
<keyword evidence="10" id="KW-0333">Golgi apparatus</keyword>
<dbReference type="GO" id="GO:0015012">
    <property type="term" value="P:heparan sulfate proteoglycan biosynthetic process"/>
    <property type="evidence" value="ECO:0007669"/>
    <property type="project" value="TreeGrafter"/>
</dbReference>
<evidence type="ECO:0000256" key="12">
    <source>
        <dbReference type="ARBA" id="ARBA00023157"/>
    </source>
</evidence>
<evidence type="ECO:0000256" key="9">
    <source>
        <dbReference type="ARBA" id="ARBA00022989"/>
    </source>
</evidence>
<keyword evidence="11" id="KW-0472">Membrane</keyword>
<keyword evidence="4 15" id="KW-0808">Transferase</keyword>
<dbReference type="GO" id="GO:0030158">
    <property type="term" value="F:protein xylosyltransferase activity"/>
    <property type="evidence" value="ECO:0007669"/>
    <property type="project" value="InterPro"/>
</dbReference>
<evidence type="ECO:0000256" key="8">
    <source>
        <dbReference type="ARBA" id="ARBA00022968"/>
    </source>
</evidence>
<keyword evidence="8" id="KW-0735">Signal-anchor</keyword>
<dbReference type="InterPro" id="IPR043538">
    <property type="entry name" value="XYLT"/>
</dbReference>
<sequence length="326" mass="38017">MAPADTQWKELHINYIILAHKNPAQVARLIQALSTDTSRFYIHVDKNTDIHPFERLLEPIKSVSFVHSREKGTWGDLGIVKATIHALQQIVADQRTGYCVLLSGQDYPIKSTDKIAQYLTRNQGINFMNTTPLPSSKWNRGGMDRIEYYKFNLSEKRGDYVILPPLLTADFLQNRSYYTSTIKQLLRRKTNPWAILKKRHFPGYLRPFCGDQWWTIPVETAHKLLRFLEDHPDYFRYHQHTLLPDEIAIQSVIRHLFGAEDKMAIRPTVTYINWERQGVTLPVTFDHNDIQELLNQPEEMLFARKFDMETDAKILDLLDGYINSGT</sequence>
<keyword evidence="6" id="KW-0479">Metal-binding</keyword>
<dbReference type="EMBL" id="VMRJ01000004">
    <property type="protein sequence ID" value="TVT38987.1"/>
    <property type="molecule type" value="Genomic_DNA"/>
</dbReference>
<organism evidence="15 16">
    <name type="scientific">Hymenobacter setariae</name>
    <dbReference type="NCBI Taxonomy" id="2594794"/>
    <lineage>
        <taxon>Bacteria</taxon>
        <taxon>Pseudomonadati</taxon>
        <taxon>Bacteroidota</taxon>
        <taxon>Cytophagia</taxon>
        <taxon>Cytophagales</taxon>
        <taxon>Hymenobacteraceae</taxon>
        <taxon>Hymenobacter</taxon>
    </lineage>
</organism>
<keyword evidence="9" id="KW-1133">Transmembrane helix</keyword>
<evidence type="ECO:0000313" key="15">
    <source>
        <dbReference type="EMBL" id="TVT38987.1"/>
    </source>
</evidence>
<keyword evidence="5" id="KW-0812">Transmembrane</keyword>
<dbReference type="GO" id="GO:0046872">
    <property type="term" value="F:metal ion binding"/>
    <property type="evidence" value="ECO:0007669"/>
    <property type="project" value="UniProtKB-KW"/>
</dbReference>
<protein>
    <recommendedName>
        <fullName evidence="14">Peptide O-xylosyltransferase</fullName>
    </recommendedName>
</protein>
<keyword evidence="13" id="KW-0325">Glycoprotein</keyword>
<keyword evidence="16" id="KW-1185">Reference proteome</keyword>
<dbReference type="InterPro" id="IPR003406">
    <property type="entry name" value="Glyco_trans_14"/>
</dbReference>
<proteinExistence type="predicted"/>
<evidence type="ECO:0000313" key="16">
    <source>
        <dbReference type="Proteomes" id="UP000317624"/>
    </source>
</evidence>
<keyword evidence="3 15" id="KW-0328">Glycosyltransferase</keyword>
<comment type="caution">
    <text evidence="15">The sequence shown here is derived from an EMBL/GenBank/DDBJ whole genome shotgun (WGS) entry which is preliminary data.</text>
</comment>
<dbReference type="RefSeq" id="WP_144849397.1">
    <property type="nucleotide sequence ID" value="NZ_VMRJ01000004.1"/>
</dbReference>
<evidence type="ECO:0000256" key="5">
    <source>
        <dbReference type="ARBA" id="ARBA00022692"/>
    </source>
</evidence>
<evidence type="ECO:0000256" key="7">
    <source>
        <dbReference type="ARBA" id="ARBA00022824"/>
    </source>
</evidence>